<keyword evidence="1" id="KW-1133">Transmembrane helix</keyword>
<evidence type="ECO:0000313" key="2">
    <source>
        <dbReference type="EMBL" id="GAA6407911.1"/>
    </source>
</evidence>
<feature type="transmembrane region" description="Helical" evidence="1">
    <location>
        <begin position="162"/>
        <end position="183"/>
    </location>
</feature>
<evidence type="ECO:0000313" key="3">
    <source>
        <dbReference type="Proteomes" id="UP001600943"/>
    </source>
</evidence>
<dbReference type="Proteomes" id="UP001600943">
    <property type="component" value="Unassembled WGS sequence"/>
</dbReference>
<organism evidence="2 3">
    <name type="scientific">Blautia hominis</name>
    <dbReference type="NCBI Taxonomy" id="2025493"/>
    <lineage>
        <taxon>Bacteria</taxon>
        <taxon>Bacillati</taxon>
        <taxon>Bacillota</taxon>
        <taxon>Clostridia</taxon>
        <taxon>Lachnospirales</taxon>
        <taxon>Lachnospiraceae</taxon>
        <taxon>Blautia</taxon>
    </lineage>
</organism>
<feature type="transmembrane region" description="Helical" evidence="1">
    <location>
        <begin position="95"/>
        <end position="119"/>
    </location>
</feature>
<reference evidence="2 3" key="1">
    <citation type="submission" date="2024-04" db="EMBL/GenBank/DDBJ databases">
        <title>Defined microbial consortia suppress multidrug-resistant proinflammatory Enterobacteriaceae via ecological control.</title>
        <authorList>
            <person name="Furuichi M."/>
            <person name="Kawaguchi T."/>
            <person name="Pust M."/>
            <person name="Yasuma K."/>
            <person name="Plichta D."/>
            <person name="Hasegawa N."/>
            <person name="Ohya T."/>
            <person name="Bhattarai S."/>
            <person name="Sasajima S."/>
            <person name="Aoto Y."/>
            <person name="Tuganbaev T."/>
            <person name="Yaginuma M."/>
            <person name="Ueda M."/>
            <person name="Okahashi N."/>
            <person name="Amafuji K."/>
            <person name="Kiridooshi Y."/>
            <person name="Sugita K."/>
            <person name="Strazar M."/>
            <person name="Skelly A."/>
            <person name="Suda W."/>
            <person name="Hattori M."/>
            <person name="Nakamoto N."/>
            <person name="Caballero S."/>
            <person name="Norman J."/>
            <person name="Olle B."/>
            <person name="Tanoue T."/>
            <person name="Arita M."/>
            <person name="Bucci V."/>
            <person name="Atarashi K."/>
            <person name="Xavier R."/>
            <person name="Honda K."/>
        </authorList>
    </citation>
    <scope>NUCLEOTIDE SEQUENCE [LARGE SCALE GENOMIC DNA]</scope>
    <source>
        <strain evidence="3">k04-0078-D8-1</strain>
    </source>
</reference>
<proteinExistence type="predicted"/>
<accession>A0ABQ0B8X6</accession>
<dbReference type="EMBL" id="BAABYW010000001">
    <property type="protein sequence ID" value="GAA6407911.1"/>
    <property type="molecule type" value="Genomic_DNA"/>
</dbReference>
<keyword evidence="3" id="KW-1185">Reference proteome</keyword>
<sequence length="270" mass="30933">MFGEIIPVLDSQKANKVIKKKIEEKDFPIPKNLSAIELNDLNNEYKNIMEMKNRLEDKAKTIVASLTIAITLILNLSKIIEGILEKYPFKYMDVLIFALALLSIIYMLMAGVMCIQVLIKENILHQVPLDLRNDKKSIYENTQLNIKQNLIRNNIIYTSYKSIRNSAICLVIIFVLAILPYHITEKNNGIDISYAANKTIAYETSAMKWLLENKQKDFSIGGFIEAYHLNGENGVKNIYSNDEKLLVTIEQKDGRYIILDIKGNVEEITK</sequence>
<keyword evidence="1" id="KW-0472">Membrane</keyword>
<dbReference type="RefSeq" id="WP_104805251.1">
    <property type="nucleotide sequence ID" value="NZ_BAABYW010000001.1"/>
</dbReference>
<name>A0ABQ0B8X6_9FIRM</name>
<protein>
    <submittedName>
        <fullName evidence="2">Uncharacterized protein</fullName>
    </submittedName>
</protein>
<feature type="transmembrane region" description="Helical" evidence="1">
    <location>
        <begin position="61"/>
        <end position="80"/>
    </location>
</feature>
<comment type="caution">
    <text evidence="2">The sequence shown here is derived from an EMBL/GenBank/DDBJ whole genome shotgun (WGS) entry which is preliminary data.</text>
</comment>
<keyword evidence="1" id="KW-0812">Transmembrane</keyword>
<evidence type="ECO:0000256" key="1">
    <source>
        <dbReference type="SAM" id="Phobius"/>
    </source>
</evidence>
<gene>
    <name evidence="2" type="ORF">K040078D81_20280</name>
</gene>